<dbReference type="InterPro" id="IPR013126">
    <property type="entry name" value="Hsp_70_fam"/>
</dbReference>
<dbReference type="GO" id="GO:0140662">
    <property type="term" value="F:ATP-dependent protein folding chaperone"/>
    <property type="evidence" value="ECO:0007669"/>
    <property type="project" value="InterPro"/>
</dbReference>
<accession>A0A0A8YAE8</accession>
<dbReference type="EMBL" id="GBRH01275001">
    <property type="protein sequence ID" value="JAD22894.1"/>
    <property type="molecule type" value="Transcribed_RNA"/>
</dbReference>
<evidence type="ECO:0000313" key="4">
    <source>
        <dbReference type="EMBL" id="JAD22894.1"/>
    </source>
</evidence>
<evidence type="ECO:0000256" key="3">
    <source>
        <dbReference type="ARBA" id="ARBA00022840"/>
    </source>
</evidence>
<dbReference type="SUPFAM" id="SSF53067">
    <property type="entry name" value="Actin-like ATPase domain"/>
    <property type="match status" value="1"/>
</dbReference>
<keyword evidence="2" id="KW-0547">Nucleotide-binding</keyword>
<evidence type="ECO:0000256" key="1">
    <source>
        <dbReference type="ARBA" id="ARBA00007381"/>
    </source>
</evidence>
<name>A0A0A8YAE8_ARUDO</name>
<reference evidence="4" key="2">
    <citation type="journal article" date="2015" name="Data Brief">
        <title>Shoot transcriptome of the giant reed, Arundo donax.</title>
        <authorList>
            <person name="Barrero R.A."/>
            <person name="Guerrero F.D."/>
            <person name="Moolhuijzen P."/>
            <person name="Goolsby J.A."/>
            <person name="Tidwell J."/>
            <person name="Bellgard S.E."/>
            <person name="Bellgard M.I."/>
        </authorList>
    </citation>
    <scope>NUCLEOTIDE SEQUENCE</scope>
    <source>
        <tissue evidence="4">Shoot tissue taken approximately 20 cm above the soil surface</tissue>
    </source>
</reference>
<dbReference type="FunFam" id="3.30.420.40:FF:000028">
    <property type="entry name" value="heat shock 70 kDa protein-like"/>
    <property type="match status" value="1"/>
</dbReference>
<dbReference type="Pfam" id="PF00012">
    <property type="entry name" value="HSP70"/>
    <property type="match status" value="1"/>
</dbReference>
<sequence>MIAVQYKGEEKQFSAEEISSMVLAKMRETAEVFLGTAVKNAIPVYFNNSQRQATIHASAIAGLNVMRIINEPTAAASPMVWRRCRSATKGGRCSSLILAAYFGCLPAQHRSGSRLRHGSLRREGRRR</sequence>
<dbReference type="GO" id="GO:0005524">
    <property type="term" value="F:ATP binding"/>
    <property type="evidence" value="ECO:0007669"/>
    <property type="project" value="UniProtKB-KW"/>
</dbReference>
<protein>
    <submittedName>
        <fullName evidence="4">Uncharacterized protein</fullName>
    </submittedName>
</protein>
<dbReference type="PANTHER" id="PTHR19375">
    <property type="entry name" value="HEAT SHOCK PROTEIN 70KDA"/>
    <property type="match status" value="1"/>
</dbReference>
<dbReference type="Gene3D" id="3.30.420.40">
    <property type="match status" value="1"/>
</dbReference>
<organism evidence="4">
    <name type="scientific">Arundo donax</name>
    <name type="common">Giant reed</name>
    <name type="synonym">Donax arundinaceus</name>
    <dbReference type="NCBI Taxonomy" id="35708"/>
    <lineage>
        <taxon>Eukaryota</taxon>
        <taxon>Viridiplantae</taxon>
        <taxon>Streptophyta</taxon>
        <taxon>Embryophyta</taxon>
        <taxon>Tracheophyta</taxon>
        <taxon>Spermatophyta</taxon>
        <taxon>Magnoliopsida</taxon>
        <taxon>Liliopsida</taxon>
        <taxon>Poales</taxon>
        <taxon>Poaceae</taxon>
        <taxon>PACMAD clade</taxon>
        <taxon>Arundinoideae</taxon>
        <taxon>Arundineae</taxon>
        <taxon>Arundo</taxon>
    </lineage>
</organism>
<reference evidence="4" key="1">
    <citation type="submission" date="2014-09" db="EMBL/GenBank/DDBJ databases">
        <authorList>
            <person name="Magalhaes I.L.F."/>
            <person name="Oliveira U."/>
            <person name="Santos F.R."/>
            <person name="Vidigal T.H.D.A."/>
            <person name="Brescovit A.D."/>
            <person name="Santos A.J."/>
        </authorList>
    </citation>
    <scope>NUCLEOTIDE SEQUENCE</scope>
    <source>
        <tissue evidence="4">Shoot tissue taken approximately 20 cm above the soil surface</tissue>
    </source>
</reference>
<evidence type="ECO:0000256" key="2">
    <source>
        <dbReference type="ARBA" id="ARBA00022741"/>
    </source>
</evidence>
<dbReference type="InterPro" id="IPR043129">
    <property type="entry name" value="ATPase_NBD"/>
</dbReference>
<keyword evidence="3" id="KW-0067">ATP-binding</keyword>
<dbReference type="AlphaFoldDB" id="A0A0A8YAE8"/>
<comment type="similarity">
    <text evidence="1">Belongs to the heat shock protein 70 family.</text>
</comment>
<proteinExistence type="inferred from homology"/>